<dbReference type="RefSeq" id="WP_136953377.1">
    <property type="nucleotide sequence ID" value="NZ_CP039712.1"/>
</dbReference>
<keyword evidence="2" id="KW-1185">Reference proteome</keyword>
<dbReference type="KEGG" id="vao:FA707_05990"/>
<accession>A0A4D7CXH8</accession>
<organism evidence="1 2">
    <name type="scientific">Vagococcus zengguangii</name>
    <dbReference type="NCBI Taxonomy" id="2571750"/>
    <lineage>
        <taxon>Bacteria</taxon>
        <taxon>Bacillati</taxon>
        <taxon>Bacillota</taxon>
        <taxon>Bacilli</taxon>
        <taxon>Lactobacillales</taxon>
        <taxon>Enterococcaceae</taxon>
        <taxon>Vagococcus</taxon>
    </lineage>
</organism>
<protein>
    <submittedName>
        <fullName evidence="1">Uncharacterized protein</fullName>
    </submittedName>
</protein>
<evidence type="ECO:0000313" key="1">
    <source>
        <dbReference type="EMBL" id="QCI86546.1"/>
    </source>
</evidence>
<dbReference type="Proteomes" id="UP000298615">
    <property type="component" value="Chromosome"/>
</dbReference>
<evidence type="ECO:0000313" key="2">
    <source>
        <dbReference type="Proteomes" id="UP000298615"/>
    </source>
</evidence>
<dbReference type="OrthoDB" id="2199721at2"/>
<dbReference type="AlphaFoldDB" id="A0A4D7CXH8"/>
<gene>
    <name evidence="1" type="ORF">FA707_05990</name>
</gene>
<proteinExistence type="predicted"/>
<sequence>MNVKEKQVFDGQYIKVDDNKKIDVTNVKKITIKLLPYLVFHVTKINGDERERTLMKIVMPFTGEQQPDQTAIVSGETRPTRSVHYIDSDSKMVKRKLDLLNPHKVELTGHRHLLIETNDGEQFDVGFDGNCMNLIEGIEQLQIGDHFEAPVEYFDRASEILNIAKKQNIKIMSHI</sequence>
<dbReference type="EMBL" id="CP039712">
    <property type="protein sequence ID" value="QCI86546.1"/>
    <property type="molecule type" value="Genomic_DNA"/>
</dbReference>
<name>A0A4D7CXH8_9ENTE</name>
<reference evidence="1 2" key="1">
    <citation type="submission" date="2019-04" db="EMBL/GenBank/DDBJ databases">
        <title>Vagococcus sp. nov., isolated from faeces of yaks (Bos grunniens).</title>
        <authorList>
            <person name="Ge Y."/>
        </authorList>
    </citation>
    <scope>NUCLEOTIDE SEQUENCE [LARGE SCALE GENOMIC DNA]</scope>
    <source>
        <strain evidence="1 2">MN-17</strain>
    </source>
</reference>